<name>F2BGP2_9NEIS</name>
<feature type="transmembrane region" description="Helical" evidence="6">
    <location>
        <begin position="160"/>
        <end position="180"/>
    </location>
</feature>
<dbReference type="AlphaFoldDB" id="F2BGP2"/>
<sequence>MRNLTIPAEFPMLMLIAFLTMLREGIEAALIVGIVAGFLKQSGRNDLMPKVWLGVAAAVLICFGLGFAIHAATGEIPQKQQEFVVGAIGLVAVGMLTYMLLWMQKAARSMKRELQDSLQAALNKGGAGWPLVLMAFLAVLREGLESVFFLIAVFTQSEDSALPVGAAAGLLASAVVGVLLYQGGIRLNLARFFRWTGVFLIFVAAGLLSGAFRALHEAGVWNIGQTVIADFSHILHDDSPLGVVLGGFFGYTAHPTVSDAAWYFVYLIPVLFWFLRGSRAASSSR</sequence>
<evidence type="ECO:0000256" key="1">
    <source>
        <dbReference type="ARBA" id="ARBA00004141"/>
    </source>
</evidence>
<proteinExistence type="inferred from homology"/>
<dbReference type="STRING" id="267212.GCA_001063965_00550"/>
<feature type="transmembrane region" description="Helical" evidence="6">
    <location>
        <begin position="12"/>
        <end position="39"/>
    </location>
</feature>
<evidence type="ECO:0000256" key="3">
    <source>
        <dbReference type="ARBA" id="ARBA00022692"/>
    </source>
</evidence>
<dbReference type="InterPro" id="IPR004923">
    <property type="entry name" value="FTR1/Fip1/EfeU"/>
</dbReference>
<feature type="transmembrane region" description="Helical" evidence="6">
    <location>
        <begin position="192"/>
        <end position="212"/>
    </location>
</feature>
<accession>F2BGP2</accession>
<dbReference type="PANTHER" id="PTHR31632">
    <property type="entry name" value="IRON TRANSPORTER FTH1"/>
    <property type="match status" value="1"/>
</dbReference>
<dbReference type="Proteomes" id="UP000004105">
    <property type="component" value="Unassembled WGS sequence"/>
</dbReference>
<dbReference type="Pfam" id="PF03239">
    <property type="entry name" value="FTR1"/>
    <property type="match status" value="1"/>
</dbReference>
<dbReference type="NCBIfam" id="NF041756">
    <property type="entry name" value="EfeU"/>
    <property type="match status" value="1"/>
</dbReference>
<feature type="transmembrane region" description="Helical" evidence="6">
    <location>
        <begin position="51"/>
        <end position="71"/>
    </location>
</feature>
<keyword evidence="5 6" id="KW-0472">Membrane</keyword>
<keyword evidence="3 6" id="KW-0812">Transmembrane</keyword>
<dbReference type="PANTHER" id="PTHR31632:SF2">
    <property type="entry name" value="PLASMA MEMBRANE IRON PERMEASE"/>
    <property type="match status" value="1"/>
</dbReference>
<evidence type="ECO:0000256" key="2">
    <source>
        <dbReference type="ARBA" id="ARBA00008333"/>
    </source>
</evidence>
<keyword evidence="4 6" id="KW-1133">Transmembrane helix</keyword>
<dbReference type="EMBL" id="AFAY01000056">
    <property type="protein sequence ID" value="EGF06021.1"/>
    <property type="molecule type" value="Genomic_DNA"/>
</dbReference>
<dbReference type="HOGENOM" id="CLU_077905_0_0_4"/>
<comment type="subcellular location">
    <subcellularLocation>
        <location evidence="1">Membrane</location>
        <topology evidence="1">Multi-pass membrane protein</topology>
    </subcellularLocation>
</comment>
<evidence type="ECO:0000256" key="4">
    <source>
        <dbReference type="ARBA" id="ARBA00022989"/>
    </source>
</evidence>
<comment type="caution">
    <text evidence="7">The sequence shown here is derived from an EMBL/GenBank/DDBJ whole genome shotgun (WGS) entry which is preliminary data.</text>
</comment>
<dbReference type="GO" id="GO:0033573">
    <property type="term" value="C:high-affinity iron permease complex"/>
    <property type="evidence" value="ECO:0007669"/>
    <property type="project" value="InterPro"/>
</dbReference>
<keyword evidence="8" id="KW-1185">Reference proteome</keyword>
<organism evidence="7 8">
    <name type="scientific">Neisseria bacilliformis ATCC BAA-1200</name>
    <dbReference type="NCBI Taxonomy" id="888742"/>
    <lineage>
        <taxon>Bacteria</taxon>
        <taxon>Pseudomonadati</taxon>
        <taxon>Pseudomonadota</taxon>
        <taxon>Betaproteobacteria</taxon>
        <taxon>Neisseriales</taxon>
        <taxon>Neisseriaceae</taxon>
        <taxon>Neisseria</taxon>
    </lineage>
</organism>
<comment type="similarity">
    <text evidence="2">Belongs to the oxidase-dependent Fe transporter (OFeT) (TC 9.A.10.1) family.</text>
</comment>
<evidence type="ECO:0000313" key="8">
    <source>
        <dbReference type="Proteomes" id="UP000004105"/>
    </source>
</evidence>
<gene>
    <name evidence="7" type="primary">efeU</name>
    <name evidence="7" type="ORF">HMPREF9123_2899</name>
</gene>
<evidence type="ECO:0000313" key="7">
    <source>
        <dbReference type="EMBL" id="EGF06021.1"/>
    </source>
</evidence>
<evidence type="ECO:0000256" key="5">
    <source>
        <dbReference type="ARBA" id="ARBA00023136"/>
    </source>
</evidence>
<dbReference type="GO" id="GO:0015093">
    <property type="term" value="F:ferrous iron transmembrane transporter activity"/>
    <property type="evidence" value="ECO:0007669"/>
    <property type="project" value="TreeGrafter"/>
</dbReference>
<reference evidence="7 8" key="1">
    <citation type="submission" date="2011-02" db="EMBL/GenBank/DDBJ databases">
        <authorList>
            <person name="Muzny D."/>
            <person name="Qin X."/>
            <person name="Deng J."/>
            <person name="Jiang H."/>
            <person name="Liu Y."/>
            <person name="Qu J."/>
            <person name="Song X.-Z."/>
            <person name="Zhang L."/>
            <person name="Thornton R."/>
            <person name="Coyle M."/>
            <person name="Francisco L."/>
            <person name="Jackson L."/>
            <person name="Javaid M."/>
            <person name="Korchina V."/>
            <person name="Kovar C."/>
            <person name="Mata R."/>
            <person name="Mathew T."/>
            <person name="Ngo R."/>
            <person name="Nguyen L."/>
            <person name="Nguyen N."/>
            <person name="Okwuonu G."/>
            <person name="Ongeri F."/>
            <person name="Pham C."/>
            <person name="Simmons D."/>
            <person name="Wilczek-Boney K."/>
            <person name="Hale W."/>
            <person name="Jakkamsetti A."/>
            <person name="Pham P."/>
            <person name="Ruth R."/>
            <person name="San Lucas F."/>
            <person name="Warren J."/>
            <person name="Zhang J."/>
            <person name="Zhao Z."/>
            <person name="Zhou C."/>
            <person name="Zhu D."/>
            <person name="Lee S."/>
            <person name="Bess C."/>
            <person name="Blankenburg K."/>
            <person name="Forbes L."/>
            <person name="Fu Q."/>
            <person name="Gubbala S."/>
            <person name="Hirani K."/>
            <person name="Jayaseelan J.C."/>
            <person name="Lara F."/>
            <person name="Munidasa M."/>
            <person name="Palculict T."/>
            <person name="Patil S."/>
            <person name="Pu L.-L."/>
            <person name="Saada N."/>
            <person name="Tang L."/>
            <person name="Weissenberger G."/>
            <person name="Zhu Y."/>
            <person name="Hemphill L."/>
            <person name="Shang Y."/>
            <person name="Youmans B."/>
            <person name="Ayvaz T."/>
            <person name="Ross M."/>
            <person name="Santibanez J."/>
            <person name="Aqrawi P."/>
            <person name="Gross S."/>
            <person name="Joshi V."/>
            <person name="Fowler G."/>
            <person name="Nazareth L."/>
            <person name="Reid J."/>
            <person name="Worley K."/>
            <person name="Petrosino J."/>
            <person name="Highlander S."/>
            <person name="Gibbs R."/>
        </authorList>
    </citation>
    <scope>NUCLEOTIDE SEQUENCE [LARGE SCALE GENOMIC DNA]</scope>
    <source>
        <strain evidence="7 8">ATCC BAA-1200</strain>
    </source>
</reference>
<protein>
    <submittedName>
        <fullName evidence="7">Ferrous iron permease EfeU</fullName>
    </submittedName>
</protein>
<evidence type="ECO:0000256" key="6">
    <source>
        <dbReference type="SAM" id="Phobius"/>
    </source>
</evidence>
<feature type="transmembrane region" description="Helical" evidence="6">
    <location>
        <begin position="260"/>
        <end position="276"/>
    </location>
</feature>
<feature type="transmembrane region" description="Helical" evidence="6">
    <location>
        <begin position="83"/>
        <end position="101"/>
    </location>
</feature>